<keyword evidence="2 5" id="KW-0812">Transmembrane</keyword>
<feature type="transmembrane region" description="Helical" evidence="5">
    <location>
        <begin position="190"/>
        <end position="209"/>
    </location>
</feature>
<name>A0AAV7KCS1_9METZ</name>
<comment type="subcellular location">
    <subcellularLocation>
        <location evidence="1">Membrane</location>
        <topology evidence="1">Multi-pass membrane protein</topology>
    </subcellularLocation>
</comment>
<dbReference type="EMBL" id="JAKMXF010000066">
    <property type="protein sequence ID" value="KAI6659302.1"/>
    <property type="molecule type" value="Genomic_DNA"/>
</dbReference>
<feature type="transmembrane region" description="Helical" evidence="5">
    <location>
        <begin position="351"/>
        <end position="373"/>
    </location>
</feature>
<feature type="transmembrane region" description="Helical" evidence="5">
    <location>
        <begin position="62"/>
        <end position="87"/>
    </location>
</feature>
<evidence type="ECO:0000256" key="5">
    <source>
        <dbReference type="SAM" id="Phobius"/>
    </source>
</evidence>
<evidence type="ECO:0000256" key="1">
    <source>
        <dbReference type="ARBA" id="ARBA00004141"/>
    </source>
</evidence>
<evidence type="ECO:0000256" key="4">
    <source>
        <dbReference type="ARBA" id="ARBA00023136"/>
    </source>
</evidence>
<accession>A0AAV7KCS1</accession>
<feature type="transmembrane region" description="Helical" evidence="5">
    <location>
        <begin position="93"/>
        <end position="114"/>
    </location>
</feature>
<gene>
    <name evidence="7" type="ORF">LOD99_14973</name>
</gene>
<evidence type="ECO:0000313" key="7">
    <source>
        <dbReference type="EMBL" id="KAI6659302.1"/>
    </source>
</evidence>
<feature type="transmembrane region" description="Helical" evidence="5">
    <location>
        <begin position="134"/>
        <end position="157"/>
    </location>
</feature>
<comment type="caution">
    <text evidence="7">The sequence shown here is derived from an EMBL/GenBank/DDBJ whole genome shotgun (WGS) entry which is preliminary data.</text>
</comment>
<dbReference type="AlphaFoldDB" id="A0AAV7KCS1"/>
<protein>
    <submittedName>
        <fullName evidence="7">Sodium-coupled neutral amino acid transporter 6</fullName>
    </submittedName>
</protein>
<reference evidence="7 8" key="1">
    <citation type="journal article" date="2023" name="BMC Biol.">
        <title>The compact genome of the sponge Oopsacas minuta (Hexactinellida) is lacking key metazoan core genes.</title>
        <authorList>
            <person name="Santini S."/>
            <person name="Schenkelaars Q."/>
            <person name="Jourda C."/>
            <person name="Duchesne M."/>
            <person name="Belahbib H."/>
            <person name="Rocher C."/>
            <person name="Selva M."/>
            <person name="Riesgo A."/>
            <person name="Vervoort M."/>
            <person name="Leys S.P."/>
            <person name="Kodjabachian L."/>
            <person name="Le Bivic A."/>
            <person name="Borchiellini C."/>
            <person name="Claverie J.M."/>
            <person name="Renard E."/>
        </authorList>
    </citation>
    <scope>NUCLEOTIDE SEQUENCE [LARGE SCALE GENOMIC DNA]</scope>
    <source>
        <strain evidence="7">SPO-2</strain>
    </source>
</reference>
<dbReference type="GO" id="GO:0016020">
    <property type="term" value="C:membrane"/>
    <property type="evidence" value="ECO:0007669"/>
    <property type="project" value="UniProtKB-SubCell"/>
</dbReference>
<feature type="transmembrane region" description="Helical" evidence="5">
    <location>
        <begin position="413"/>
        <end position="432"/>
    </location>
</feature>
<keyword evidence="4 5" id="KW-0472">Membrane</keyword>
<keyword evidence="3 5" id="KW-1133">Transmembrane helix</keyword>
<evidence type="ECO:0000313" key="8">
    <source>
        <dbReference type="Proteomes" id="UP001165289"/>
    </source>
</evidence>
<feature type="domain" description="Amino acid transporter transmembrane" evidence="6">
    <location>
        <begin position="60"/>
        <end position="503"/>
    </location>
</feature>
<dbReference type="InterPro" id="IPR013057">
    <property type="entry name" value="AA_transpt_TM"/>
</dbReference>
<organism evidence="7 8">
    <name type="scientific">Oopsacas minuta</name>
    <dbReference type="NCBI Taxonomy" id="111878"/>
    <lineage>
        <taxon>Eukaryota</taxon>
        <taxon>Metazoa</taxon>
        <taxon>Porifera</taxon>
        <taxon>Hexactinellida</taxon>
        <taxon>Hexasterophora</taxon>
        <taxon>Lyssacinosida</taxon>
        <taxon>Leucopsacidae</taxon>
        <taxon>Oopsacas</taxon>
    </lineage>
</organism>
<keyword evidence="8" id="KW-1185">Reference proteome</keyword>
<dbReference type="PANTHER" id="PTHR22950">
    <property type="entry name" value="AMINO ACID TRANSPORTER"/>
    <property type="match status" value="1"/>
</dbReference>
<proteinExistence type="predicted"/>
<feature type="transmembrane region" description="Helical" evidence="5">
    <location>
        <begin position="216"/>
        <end position="234"/>
    </location>
</feature>
<evidence type="ECO:0000256" key="3">
    <source>
        <dbReference type="ARBA" id="ARBA00022989"/>
    </source>
</evidence>
<evidence type="ECO:0000259" key="6">
    <source>
        <dbReference type="Pfam" id="PF01490"/>
    </source>
</evidence>
<sequence length="518" mass="58477">MDSDASESKALLSPNEDELYLKAYTNVNIWNLTDLELDSTSIQLGNKDVLKSGGLMWLPMSIFNLITTVVGAGLLSLPFSFSIGGVIPGAASLIFTTIVSLFSGLLIVDSLTYLPQSIRVFNYEDIAQFAFGRIGRVFVLLTIIVLLLPSHMAYMIITRDQLDLVIQFVLTQANVSTSEPSLGFYLTKHYIVQTIAYLPIIPICFLTSLRYLAYSSLFGFICILFVSGSFVYLSSYNLVHNSHNISITSFCGNITNGSTTNSVTCIPLWPNNVFEFLHSFTITALVFVCHFNILPLKAELYNPTTTRVKSSIIVTVLTAFLLYFITIIFTLLEFGYEIKADVMKNYDPNNILFVVGRIALFLSLLLSYPLLLFPCRAAIISLFIPLVQSRYSIRRWLLTQKYGKAPFHEKANFTVNTFIWVLLTVCIFLVAFVPTCFINNVDMVWGFVGAIGSSLVVFIWPCLFYLQTRRLYWKRLAQRKHFFGMKVVCSILLLIFGFIIMFVCTINQMLMLVIPSLF</sequence>
<dbReference type="Pfam" id="PF01490">
    <property type="entry name" value="Aa_trans"/>
    <property type="match status" value="1"/>
</dbReference>
<dbReference type="GO" id="GO:0015179">
    <property type="term" value="F:L-amino acid transmembrane transporter activity"/>
    <property type="evidence" value="ECO:0007669"/>
    <property type="project" value="TreeGrafter"/>
</dbReference>
<evidence type="ECO:0000256" key="2">
    <source>
        <dbReference type="ARBA" id="ARBA00022692"/>
    </source>
</evidence>
<dbReference type="Proteomes" id="UP001165289">
    <property type="component" value="Unassembled WGS sequence"/>
</dbReference>
<feature type="transmembrane region" description="Helical" evidence="5">
    <location>
        <begin position="276"/>
        <end position="296"/>
    </location>
</feature>
<feature type="transmembrane region" description="Helical" evidence="5">
    <location>
        <begin position="487"/>
        <end position="514"/>
    </location>
</feature>
<feature type="transmembrane region" description="Helical" evidence="5">
    <location>
        <begin position="444"/>
        <end position="466"/>
    </location>
</feature>
<feature type="transmembrane region" description="Helical" evidence="5">
    <location>
        <begin position="308"/>
        <end position="331"/>
    </location>
</feature>